<keyword evidence="1" id="KW-1133">Transmembrane helix</keyword>
<dbReference type="GO" id="GO:0006508">
    <property type="term" value="P:proteolysis"/>
    <property type="evidence" value="ECO:0007669"/>
    <property type="project" value="UniProtKB-KW"/>
</dbReference>
<evidence type="ECO:0000259" key="2">
    <source>
        <dbReference type="Pfam" id="PF02517"/>
    </source>
</evidence>
<dbReference type="NCBIfam" id="TIGR03008">
    <property type="entry name" value="pepcterm_CAAX"/>
    <property type="match status" value="1"/>
</dbReference>
<dbReference type="GO" id="GO:0080120">
    <property type="term" value="P:CAAX-box protein maturation"/>
    <property type="evidence" value="ECO:0007669"/>
    <property type="project" value="UniProtKB-ARBA"/>
</dbReference>
<feature type="transmembrane region" description="Helical" evidence="1">
    <location>
        <begin position="185"/>
        <end position="204"/>
    </location>
</feature>
<organism evidence="3 4">
    <name type="scientific">Parasulfuritortus cantonensis</name>
    <dbReference type="NCBI Taxonomy" id="2528202"/>
    <lineage>
        <taxon>Bacteria</taxon>
        <taxon>Pseudomonadati</taxon>
        <taxon>Pseudomonadota</taxon>
        <taxon>Betaproteobacteria</taxon>
        <taxon>Nitrosomonadales</taxon>
        <taxon>Thiobacillaceae</taxon>
        <taxon>Parasulfuritortus</taxon>
    </lineage>
</organism>
<evidence type="ECO:0000313" key="4">
    <source>
        <dbReference type="Proteomes" id="UP000295443"/>
    </source>
</evidence>
<dbReference type="Proteomes" id="UP000295443">
    <property type="component" value="Unassembled WGS sequence"/>
</dbReference>
<keyword evidence="3" id="KW-0378">Hydrolase</keyword>
<accession>A0A4R1BF68</accession>
<gene>
    <name evidence="3" type="ORF">EZJ19_06160</name>
</gene>
<dbReference type="EMBL" id="SJZB01000022">
    <property type="protein sequence ID" value="TCJ15825.1"/>
    <property type="molecule type" value="Genomic_DNA"/>
</dbReference>
<dbReference type="InterPro" id="IPR003675">
    <property type="entry name" value="Rce1/LyrA-like_dom"/>
</dbReference>
<feature type="transmembrane region" description="Helical" evidence="1">
    <location>
        <begin position="32"/>
        <end position="50"/>
    </location>
</feature>
<keyword evidence="3" id="KW-0645">Protease</keyword>
<feature type="transmembrane region" description="Helical" evidence="1">
    <location>
        <begin position="137"/>
        <end position="156"/>
    </location>
</feature>
<feature type="transmembrane region" description="Helical" evidence="1">
    <location>
        <begin position="162"/>
        <end position="178"/>
    </location>
</feature>
<sequence>MLARVLPFALYILFLILAEVFGGDQAWLYPVKIGLVLTALLAFLPQYGELRVLPAQAAWLWLAAPAVGAVVFVAWINLDVGWLSLGSGAGYRPTGPDGGLIWSLAAVRLAGAAVVVPVMEELFWRAFLARWIDRSDFLALAPAALSLRAVLVSSVLFGVEHALWFAGILAGLAYTWLYRASGSLWPAILAHAVTNLMLGVWVLATGNWQFW</sequence>
<feature type="transmembrane region" description="Helical" evidence="1">
    <location>
        <begin position="57"/>
        <end position="78"/>
    </location>
</feature>
<protein>
    <submittedName>
        <fullName evidence="3">CAAX prenyl protease-related protein</fullName>
    </submittedName>
</protein>
<keyword evidence="1" id="KW-0812">Transmembrane</keyword>
<comment type="caution">
    <text evidence="3">The sequence shown here is derived from an EMBL/GenBank/DDBJ whole genome shotgun (WGS) entry which is preliminary data.</text>
</comment>
<feature type="domain" description="CAAX prenyl protease 2/Lysostaphin resistance protein A-like" evidence="2">
    <location>
        <begin position="105"/>
        <end position="197"/>
    </location>
</feature>
<evidence type="ECO:0000256" key="1">
    <source>
        <dbReference type="SAM" id="Phobius"/>
    </source>
</evidence>
<keyword evidence="1" id="KW-0472">Membrane</keyword>
<dbReference type="OrthoDB" id="9787923at2"/>
<dbReference type="AlphaFoldDB" id="A0A4R1BF68"/>
<proteinExistence type="predicted"/>
<dbReference type="InterPro" id="IPR014346">
    <property type="entry name" value="Prenyl_protease-related"/>
</dbReference>
<evidence type="ECO:0000313" key="3">
    <source>
        <dbReference type="EMBL" id="TCJ15825.1"/>
    </source>
</evidence>
<keyword evidence="4" id="KW-1185">Reference proteome</keyword>
<dbReference type="GO" id="GO:0004175">
    <property type="term" value="F:endopeptidase activity"/>
    <property type="evidence" value="ECO:0007669"/>
    <property type="project" value="UniProtKB-ARBA"/>
</dbReference>
<name>A0A4R1BF68_9PROT</name>
<reference evidence="3 4" key="1">
    <citation type="submission" date="2019-03" db="EMBL/GenBank/DDBJ databases">
        <title>Genome sequence of Thiobacillaceae bacterium LSR1, a sulfur-oxidizing bacterium isolated from freshwater sediment.</title>
        <authorList>
            <person name="Li S."/>
        </authorList>
    </citation>
    <scope>NUCLEOTIDE SEQUENCE [LARGE SCALE GENOMIC DNA]</scope>
    <source>
        <strain evidence="3 4">LSR1</strain>
    </source>
</reference>
<dbReference type="Pfam" id="PF02517">
    <property type="entry name" value="Rce1-like"/>
    <property type="match status" value="1"/>
</dbReference>
<feature type="transmembrane region" description="Helical" evidence="1">
    <location>
        <begin position="98"/>
        <end position="116"/>
    </location>
</feature>